<feature type="transmembrane region" description="Helical" evidence="2">
    <location>
        <begin position="37"/>
        <end position="59"/>
    </location>
</feature>
<reference evidence="3" key="2">
    <citation type="submission" date="2021-04" db="EMBL/GenBank/DDBJ databases">
        <authorList>
            <person name="Gilroy R."/>
        </authorList>
    </citation>
    <scope>NUCLEOTIDE SEQUENCE</scope>
    <source>
        <strain evidence="3">CHK188-16595</strain>
    </source>
</reference>
<evidence type="ECO:0000256" key="2">
    <source>
        <dbReference type="SAM" id="Phobius"/>
    </source>
</evidence>
<dbReference type="AlphaFoldDB" id="A0A9D2MIW1"/>
<proteinExistence type="predicted"/>
<dbReference type="Proteomes" id="UP000823877">
    <property type="component" value="Unassembled WGS sequence"/>
</dbReference>
<organism evidence="3 4">
    <name type="scientific">Candidatus Eubacterium faecale</name>
    <dbReference type="NCBI Taxonomy" id="2838568"/>
    <lineage>
        <taxon>Bacteria</taxon>
        <taxon>Bacillati</taxon>
        <taxon>Bacillota</taxon>
        <taxon>Clostridia</taxon>
        <taxon>Eubacteriales</taxon>
        <taxon>Eubacteriaceae</taxon>
        <taxon>Eubacterium</taxon>
    </lineage>
</organism>
<protein>
    <submittedName>
        <fullName evidence="3">Uncharacterized protein</fullName>
    </submittedName>
</protein>
<evidence type="ECO:0000313" key="4">
    <source>
        <dbReference type="Proteomes" id="UP000823877"/>
    </source>
</evidence>
<keyword evidence="2" id="KW-0472">Membrane</keyword>
<comment type="caution">
    <text evidence="3">The sequence shown here is derived from an EMBL/GenBank/DDBJ whole genome shotgun (WGS) entry which is preliminary data.</text>
</comment>
<evidence type="ECO:0000256" key="1">
    <source>
        <dbReference type="SAM" id="MobiDB-lite"/>
    </source>
</evidence>
<feature type="region of interest" description="Disordered" evidence="1">
    <location>
        <begin position="104"/>
        <end position="164"/>
    </location>
</feature>
<feature type="compositionally biased region" description="Polar residues" evidence="1">
    <location>
        <begin position="128"/>
        <end position="157"/>
    </location>
</feature>
<name>A0A9D2MIW1_9FIRM</name>
<dbReference type="EMBL" id="DWXN01000010">
    <property type="protein sequence ID" value="HJB74859.1"/>
    <property type="molecule type" value="Genomic_DNA"/>
</dbReference>
<keyword evidence="2" id="KW-0812">Transmembrane</keyword>
<keyword evidence="2" id="KW-1133">Transmembrane helix</keyword>
<evidence type="ECO:0000313" key="3">
    <source>
        <dbReference type="EMBL" id="HJB74859.1"/>
    </source>
</evidence>
<accession>A0A9D2MIW1</accession>
<reference evidence="3" key="1">
    <citation type="journal article" date="2021" name="PeerJ">
        <title>Extensive microbial diversity within the chicken gut microbiome revealed by metagenomics and culture.</title>
        <authorList>
            <person name="Gilroy R."/>
            <person name="Ravi A."/>
            <person name="Getino M."/>
            <person name="Pursley I."/>
            <person name="Horton D.L."/>
            <person name="Alikhan N.F."/>
            <person name="Baker D."/>
            <person name="Gharbi K."/>
            <person name="Hall N."/>
            <person name="Watson M."/>
            <person name="Adriaenssens E.M."/>
            <person name="Foster-Nyarko E."/>
            <person name="Jarju S."/>
            <person name="Secka A."/>
            <person name="Antonio M."/>
            <person name="Oren A."/>
            <person name="Chaudhuri R.R."/>
            <person name="La Ragione R."/>
            <person name="Hildebrand F."/>
            <person name="Pallen M.J."/>
        </authorList>
    </citation>
    <scope>NUCLEOTIDE SEQUENCE</scope>
    <source>
        <strain evidence="3">CHK188-16595</strain>
    </source>
</reference>
<gene>
    <name evidence="3" type="ORF">IAA37_04200</name>
</gene>
<sequence length="164" mass="18412">MAQSSVPELEYSELTLKFFCEGDAQFDSTAQSMNTPMLVMGISMIVFGPAVIVLGIVDWNRRKKAVASMQNFSAPYPPNYKMNHDYMGNGKPVNSFNGYAQQHSPYQGNYHIPPQGNYYAPPHDEDTQILNNQPAQGGANHSQQNVPPQYRHQNIPPQNMPPKR</sequence>